<dbReference type="Gene3D" id="3.40.50.12780">
    <property type="entry name" value="N-terminal domain of ligase-like"/>
    <property type="match status" value="1"/>
</dbReference>
<dbReference type="EMBL" id="SOCP01000007">
    <property type="protein sequence ID" value="TDV49905.1"/>
    <property type="molecule type" value="Genomic_DNA"/>
</dbReference>
<dbReference type="CDD" id="cd04433">
    <property type="entry name" value="AFD_class_I"/>
    <property type="match status" value="1"/>
</dbReference>
<comment type="similarity">
    <text evidence="1">Belongs to the ATP-dependent AMP-binding enzyme family.</text>
</comment>
<evidence type="ECO:0000313" key="5">
    <source>
        <dbReference type="EMBL" id="TDV49905.1"/>
    </source>
</evidence>
<protein>
    <submittedName>
        <fullName evidence="5">Acyl-CoA synthetase (AMP-forming)/AMP-acid ligase II</fullName>
    </submittedName>
</protein>
<dbReference type="PANTHER" id="PTHR43201">
    <property type="entry name" value="ACYL-COA SYNTHETASE"/>
    <property type="match status" value="1"/>
</dbReference>
<organism evidence="5 6">
    <name type="scientific">Actinophytocola oryzae</name>
    <dbReference type="NCBI Taxonomy" id="502181"/>
    <lineage>
        <taxon>Bacteria</taxon>
        <taxon>Bacillati</taxon>
        <taxon>Actinomycetota</taxon>
        <taxon>Actinomycetes</taxon>
        <taxon>Pseudonocardiales</taxon>
        <taxon>Pseudonocardiaceae</taxon>
    </lineage>
</organism>
<dbReference type="PANTHER" id="PTHR43201:SF5">
    <property type="entry name" value="MEDIUM-CHAIN ACYL-COA LIGASE ACSF2, MITOCHONDRIAL"/>
    <property type="match status" value="1"/>
</dbReference>
<dbReference type="PROSITE" id="PS00455">
    <property type="entry name" value="AMP_BINDING"/>
    <property type="match status" value="1"/>
</dbReference>
<dbReference type="SUPFAM" id="SSF56801">
    <property type="entry name" value="Acetyl-CoA synthetase-like"/>
    <property type="match status" value="1"/>
</dbReference>
<evidence type="ECO:0000259" key="4">
    <source>
        <dbReference type="Pfam" id="PF13193"/>
    </source>
</evidence>
<sequence>MVTPDSVVSGPPLHTEPGLGALTLPGFLREVSTAYADREALVLRTPEETVRWTYTDLWEQAVAVARALRACGIGKDGRVGVLMTNRPEWLASVWGTALAGGVAVTLSTFSTPPELAHLLQASAVSVLLFERTVAATDFATVLGDLAPRSPLFPFLGHLAMVGDPLPGSAIDTWADFLARGAGEPRELVAATAEAVAPSDTAVLFFSSGSTSRPKGILSAHRGVCVQLWRFRRMYGVGPADHVRCWTANGFFWSGNFGMALGTTLASGGTLVLQRTFDARAALDLMAAERVNLLLAWPHQWAQLEGAPNWHDTDLSALRFVDADTPIARHPTVSTTWHEPGHAYGNTETFTISTCFPADTPPATHGGSSGEPLPGNTVRIVDPLTGAVVPRGERGEICVKGPTLMLGYLGTPLDETLDAEGFFRTGDGGHVDEAGRLFWEGRLTDIIKTGGANVSPLEVDEALAAYPGVRVAHTVGVPHETLGEVVVACVVPHDSAAPDVEAIRTHLRARLASYKVPRHVLFFTAADVALTGSSKIKSAELRELATRRLKECQD</sequence>
<feature type="domain" description="AMP-binding enzyme C-terminal" evidence="4">
    <location>
        <begin position="457"/>
        <end position="534"/>
    </location>
</feature>
<dbReference type="GO" id="GO:0031956">
    <property type="term" value="F:medium-chain fatty acid-CoA ligase activity"/>
    <property type="evidence" value="ECO:0007669"/>
    <property type="project" value="TreeGrafter"/>
</dbReference>
<dbReference type="GO" id="GO:0006631">
    <property type="term" value="P:fatty acid metabolic process"/>
    <property type="evidence" value="ECO:0007669"/>
    <property type="project" value="TreeGrafter"/>
</dbReference>
<comment type="caution">
    <text evidence="5">The sequence shown here is derived from an EMBL/GenBank/DDBJ whole genome shotgun (WGS) entry which is preliminary data.</text>
</comment>
<dbReference type="RefSeq" id="WP_208297657.1">
    <property type="nucleotide sequence ID" value="NZ_SOCP01000007.1"/>
</dbReference>
<dbReference type="InterPro" id="IPR042099">
    <property type="entry name" value="ANL_N_sf"/>
</dbReference>
<proteinExistence type="inferred from homology"/>
<evidence type="ECO:0000259" key="3">
    <source>
        <dbReference type="Pfam" id="PF00501"/>
    </source>
</evidence>
<dbReference type="InterPro" id="IPR000873">
    <property type="entry name" value="AMP-dep_synth/lig_dom"/>
</dbReference>
<evidence type="ECO:0000256" key="2">
    <source>
        <dbReference type="ARBA" id="ARBA00022598"/>
    </source>
</evidence>
<dbReference type="InterPro" id="IPR025110">
    <property type="entry name" value="AMP-bd_C"/>
</dbReference>
<accession>A0A4R7VKW3</accession>
<dbReference type="Pfam" id="PF13193">
    <property type="entry name" value="AMP-binding_C"/>
    <property type="match status" value="1"/>
</dbReference>
<dbReference type="InterPro" id="IPR020845">
    <property type="entry name" value="AMP-binding_CS"/>
</dbReference>
<name>A0A4R7VKW3_9PSEU</name>
<keyword evidence="6" id="KW-1185">Reference proteome</keyword>
<evidence type="ECO:0000313" key="6">
    <source>
        <dbReference type="Proteomes" id="UP000294927"/>
    </source>
</evidence>
<dbReference type="AlphaFoldDB" id="A0A4R7VKW3"/>
<feature type="domain" description="AMP-dependent synthetase/ligase" evidence="3">
    <location>
        <begin position="30"/>
        <end position="408"/>
    </location>
</feature>
<dbReference type="InterPro" id="IPR045851">
    <property type="entry name" value="AMP-bd_C_sf"/>
</dbReference>
<reference evidence="5 6" key="1">
    <citation type="submission" date="2019-03" db="EMBL/GenBank/DDBJ databases">
        <title>Genomic Encyclopedia of Archaeal and Bacterial Type Strains, Phase II (KMG-II): from individual species to whole genera.</title>
        <authorList>
            <person name="Goeker M."/>
        </authorList>
    </citation>
    <scope>NUCLEOTIDE SEQUENCE [LARGE SCALE GENOMIC DNA]</scope>
    <source>
        <strain evidence="5 6">DSM 45499</strain>
    </source>
</reference>
<evidence type="ECO:0000256" key="1">
    <source>
        <dbReference type="ARBA" id="ARBA00006432"/>
    </source>
</evidence>
<dbReference type="Pfam" id="PF00501">
    <property type="entry name" value="AMP-binding"/>
    <property type="match status" value="1"/>
</dbReference>
<gene>
    <name evidence="5" type="ORF">CLV71_107253</name>
</gene>
<dbReference type="Proteomes" id="UP000294927">
    <property type="component" value="Unassembled WGS sequence"/>
</dbReference>
<dbReference type="Gene3D" id="3.30.300.30">
    <property type="match status" value="1"/>
</dbReference>
<keyword evidence="2 5" id="KW-0436">Ligase</keyword>